<evidence type="ECO:0000313" key="1">
    <source>
        <dbReference type="EMBL" id="PRY43141.1"/>
    </source>
</evidence>
<accession>A0A2T0TBW2</accession>
<evidence type="ECO:0000313" key="2">
    <source>
        <dbReference type="Proteomes" id="UP000238375"/>
    </source>
</evidence>
<sequence length="137" mass="16093">MIEPLQTSLQSFVNSYKAVMWRLRECPLNDEQLAAAIGVSSSVIRSRRSKPDLWKLSDINRLSVYFTMPTTACSQLDQLLKELPQQWVSLPMRERRRYERLLPVKKSQFHAYNLSDWPVHHLLKMHQNLILNDELAS</sequence>
<reference evidence="1 2" key="1">
    <citation type="submission" date="2018-03" db="EMBL/GenBank/DDBJ databases">
        <title>Genomic Encyclopedia of Archaeal and Bacterial Type Strains, Phase II (KMG-II): from individual species to whole genera.</title>
        <authorList>
            <person name="Goeker M."/>
        </authorList>
    </citation>
    <scope>NUCLEOTIDE SEQUENCE [LARGE SCALE GENOMIC DNA]</scope>
    <source>
        <strain evidence="1 2">DSM 28354</strain>
    </source>
</reference>
<dbReference type="RefSeq" id="WP_245882243.1">
    <property type="nucleotide sequence ID" value="NZ_PVTE01000004.1"/>
</dbReference>
<protein>
    <submittedName>
        <fullName evidence="1">Uncharacterized protein</fullName>
    </submittedName>
</protein>
<gene>
    <name evidence="1" type="ORF">CLV58_104272</name>
</gene>
<dbReference type="EMBL" id="PVTE01000004">
    <property type="protein sequence ID" value="PRY43141.1"/>
    <property type="molecule type" value="Genomic_DNA"/>
</dbReference>
<proteinExistence type="predicted"/>
<dbReference type="Proteomes" id="UP000238375">
    <property type="component" value="Unassembled WGS sequence"/>
</dbReference>
<organism evidence="1 2">
    <name type="scientific">Spirosoma oryzae</name>
    <dbReference type="NCBI Taxonomy" id="1469603"/>
    <lineage>
        <taxon>Bacteria</taxon>
        <taxon>Pseudomonadati</taxon>
        <taxon>Bacteroidota</taxon>
        <taxon>Cytophagia</taxon>
        <taxon>Cytophagales</taxon>
        <taxon>Cytophagaceae</taxon>
        <taxon>Spirosoma</taxon>
    </lineage>
</organism>
<name>A0A2T0TBW2_9BACT</name>
<keyword evidence="2" id="KW-1185">Reference proteome</keyword>
<comment type="caution">
    <text evidence="1">The sequence shown here is derived from an EMBL/GenBank/DDBJ whole genome shotgun (WGS) entry which is preliminary data.</text>
</comment>
<dbReference type="AlphaFoldDB" id="A0A2T0TBW2"/>